<dbReference type="InterPro" id="IPR018502">
    <property type="entry name" value="Annexin_repeat"/>
</dbReference>
<evidence type="ECO:0000256" key="5">
    <source>
        <dbReference type="SAM" id="MobiDB-lite"/>
    </source>
</evidence>
<feature type="compositionally biased region" description="Low complexity" evidence="5">
    <location>
        <begin position="1"/>
        <end position="23"/>
    </location>
</feature>
<keyword evidence="3 4" id="KW-0041">Annexin</keyword>
<dbReference type="OrthoDB" id="37886at2759"/>
<feature type="compositionally biased region" description="Low complexity" evidence="5">
    <location>
        <begin position="82"/>
        <end position="92"/>
    </location>
</feature>
<protein>
    <recommendedName>
        <fullName evidence="4">Annexin</fullName>
    </recommendedName>
</protein>
<keyword evidence="2 4" id="KW-0677">Repeat</keyword>
<dbReference type="GO" id="GO:0005737">
    <property type="term" value="C:cytoplasm"/>
    <property type="evidence" value="ECO:0007669"/>
    <property type="project" value="TreeGrafter"/>
</dbReference>
<comment type="domain">
    <text evidence="4">A pair of annexin repeats may form one binding site for calcium and phospholipid.</text>
</comment>
<keyword evidence="7" id="KW-1185">Reference proteome</keyword>
<dbReference type="GO" id="GO:0012506">
    <property type="term" value="C:vesicle membrane"/>
    <property type="evidence" value="ECO:0007669"/>
    <property type="project" value="TreeGrafter"/>
</dbReference>
<dbReference type="PRINTS" id="PR00196">
    <property type="entry name" value="ANNEXIN"/>
</dbReference>
<comment type="similarity">
    <text evidence="1 4">Belongs to the annexin family.</text>
</comment>
<dbReference type="PRINTS" id="PR01813">
    <property type="entry name" value="ANNEXINFUNGI"/>
</dbReference>
<dbReference type="PROSITE" id="PS00223">
    <property type="entry name" value="ANNEXIN_1"/>
    <property type="match status" value="1"/>
</dbReference>
<reference evidence="6" key="1">
    <citation type="journal article" date="2020" name="Stud. Mycol.">
        <title>101 Dothideomycetes genomes: a test case for predicting lifestyles and emergence of pathogens.</title>
        <authorList>
            <person name="Haridas S."/>
            <person name="Albert R."/>
            <person name="Binder M."/>
            <person name="Bloem J."/>
            <person name="Labutti K."/>
            <person name="Salamov A."/>
            <person name="Andreopoulos B."/>
            <person name="Baker S."/>
            <person name="Barry K."/>
            <person name="Bills G."/>
            <person name="Bluhm B."/>
            <person name="Cannon C."/>
            <person name="Castanera R."/>
            <person name="Culley D."/>
            <person name="Daum C."/>
            <person name="Ezra D."/>
            <person name="Gonzalez J."/>
            <person name="Henrissat B."/>
            <person name="Kuo A."/>
            <person name="Liang C."/>
            <person name="Lipzen A."/>
            <person name="Lutzoni F."/>
            <person name="Magnuson J."/>
            <person name="Mondo S."/>
            <person name="Nolan M."/>
            <person name="Ohm R."/>
            <person name="Pangilinan J."/>
            <person name="Park H.-J."/>
            <person name="Ramirez L."/>
            <person name="Alfaro M."/>
            <person name="Sun H."/>
            <person name="Tritt A."/>
            <person name="Yoshinaga Y."/>
            <person name="Zwiers L.-H."/>
            <person name="Turgeon B."/>
            <person name="Goodwin S."/>
            <person name="Spatafora J."/>
            <person name="Crous P."/>
            <person name="Grigoriev I."/>
        </authorList>
    </citation>
    <scope>NUCLEOTIDE SEQUENCE</scope>
    <source>
        <strain evidence="6">CBS 627.86</strain>
    </source>
</reference>
<dbReference type="Proteomes" id="UP000799770">
    <property type="component" value="Unassembled WGS sequence"/>
</dbReference>
<dbReference type="SUPFAM" id="SSF47874">
    <property type="entry name" value="Annexin"/>
    <property type="match status" value="1"/>
</dbReference>
<evidence type="ECO:0000256" key="1">
    <source>
        <dbReference type="ARBA" id="ARBA00007831"/>
    </source>
</evidence>
<dbReference type="SMART" id="SM00335">
    <property type="entry name" value="ANX"/>
    <property type="match status" value="4"/>
</dbReference>
<gene>
    <name evidence="6" type="ORF">BDV96DRAFT_495401</name>
</gene>
<dbReference type="GO" id="GO:0005509">
    <property type="term" value="F:calcium ion binding"/>
    <property type="evidence" value="ECO:0007669"/>
    <property type="project" value="InterPro"/>
</dbReference>
<evidence type="ECO:0000256" key="2">
    <source>
        <dbReference type="ARBA" id="ARBA00022737"/>
    </source>
</evidence>
<dbReference type="InterPro" id="IPR001464">
    <property type="entry name" value="Annexin"/>
</dbReference>
<dbReference type="InterPro" id="IPR018252">
    <property type="entry name" value="Annexin_repeat_CS"/>
</dbReference>
<sequence length="441" mass="49448">MQNQQYQQPGYPQNQQLQYNAPPNQQPPYGAPLNQYGGPPQQQAYGAPPNQYQQQQQGWNQPPPNQYPQQGYSPGPPPPGQPQYGAPPNQYGAPPNQFNGPPQPYGAPGQPQFGASGQAPFGEPSPGYGHVRTAQIDVSQDIKDLDDAMKRWGTNEEKIIRVLSKADPLRVNTIRMLYEQQKGKLIDHLMKETSGYFEKGLVQIARGPLATDAHNLNGAMKGLGTKEDVLNDVLIGRSNADIKAIKDEYQTLFKRSLEADLRGDLSAATETMFVMIIAAQRQEETAPVIPQQIDQDVNELQRAMGNMINKDATQTCQILTSRSDAQLRAITQTYEQKYRMSLDSVIKSKFSGHMEDALRLIIARANNRALSDAVQLEDAMAGVGTKDELLVQRVVRAHWNRQHMQRVNTEYKNKYRKDLYRRIEGETRGDYKKLMVACVNV</sequence>
<dbReference type="EMBL" id="ML977326">
    <property type="protein sequence ID" value="KAF2114189.1"/>
    <property type="molecule type" value="Genomic_DNA"/>
</dbReference>
<accession>A0A6A5Z3Z0</accession>
<dbReference type="Gene3D" id="1.10.220.10">
    <property type="entry name" value="Annexin"/>
    <property type="match status" value="4"/>
</dbReference>
<dbReference type="AlphaFoldDB" id="A0A6A5Z3Z0"/>
<dbReference type="InterPro" id="IPR009117">
    <property type="entry name" value="ANX14"/>
</dbReference>
<dbReference type="FunFam" id="1.10.220.10:FF:000005">
    <property type="entry name" value="Annexin"/>
    <property type="match status" value="1"/>
</dbReference>
<keyword evidence="4" id="KW-0111">Calcium/phospholipid-binding</keyword>
<proteinExistence type="inferred from homology"/>
<dbReference type="GO" id="GO:0005886">
    <property type="term" value="C:plasma membrane"/>
    <property type="evidence" value="ECO:0007669"/>
    <property type="project" value="TreeGrafter"/>
</dbReference>
<organism evidence="6 7">
    <name type="scientific">Lophiotrema nucula</name>
    <dbReference type="NCBI Taxonomy" id="690887"/>
    <lineage>
        <taxon>Eukaryota</taxon>
        <taxon>Fungi</taxon>
        <taxon>Dikarya</taxon>
        <taxon>Ascomycota</taxon>
        <taxon>Pezizomycotina</taxon>
        <taxon>Dothideomycetes</taxon>
        <taxon>Pleosporomycetidae</taxon>
        <taxon>Pleosporales</taxon>
        <taxon>Lophiotremataceae</taxon>
        <taxon>Lophiotrema</taxon>
    </lineage>
</organism>
<evidence type="ECO:0000256" key="4">
    <source>
        <dbReference type="RuleBase" id="RU003540"/>
    </source>
</evidence>
<feature type="region of interest" description="Disordered" evidence="5">
    <location>
        <begin position="1"/>
        <end position="128"/>
    </location>
</feature>
<name>A0A6A5Z3Z0_9PLEO</name>
<dbReference type="GO" id="GO:0005544">
    <property type="term" value="F:calcium-dependent phospholipid binding"/>
    <property type="evidence" value="ECO:0007669"/>
    <property type="project" value="UniProtKB-KW"/>
</dbReference>
<dbReference type="PANTHER" id="PTHR10502">
    <property type="entry name" value="ANNEXIN"/>
    <property type="match status" value="1"/>
</dbReference>
<dbReference type="Pfam" id="PF00191">
    <property type="entry name" value="Annexin"/>
    <property type="match status" value="4"/>
</dbReference>
<evidence type="ECO:0000313" key="6">
    <source>
        <dbReference type="EMBL" id="KAF2114189.1"/>
    </source>
</evidence>
<feature type="compositionally biased region" description="Low complexity" evidence="5">
    <location>
        <begin position="31"/>
        <end position="60"/>
    </location>
</feature>
<evidence type="ECO:0000313" key="7">
    <source>
        <dbReference type="Proteomes" id="UP000799770"/>
    </source>
</evidence>
<evidence type="ECO:0000256" key="3">
    <source>
        <dbReference type="ARBA" id="ARBA00023216"/>
    </source>
</evidence>
<dbReference type="PANTHER" id="PTHR10502:SF102">
    <property type="entry name" value="ANNEXIN B11"/>
    <property type="match status" value="1"/>
</dbReference>
<dbReference type="PROSITE" id="PS51897">
    <property type="entry name" value="ANNEXIN_2"/>
    <property type="match status" value="4"/>
</dbReference>
<keyword evidence="4" id="KW-0106">Calcium</keyword>
<dbReference type="GO" id="GO:0005634">
    <property type="term" value="C:nucleus"/>
    <property type="evidence" value="ECO:0007669"/>
    <property type="project" value="TreeGrafter"/>
</dbReference>
<dbReference type="GO" id="GO:0001786">
    <property type="term" value="F:phosphatidylserine binding"/>
    <property type="evidence" value="ECO:0007669"/>
    <property type="project" value="TreeGrafter"/>
</dbReference>
<dbReference type="InterPro" id="IPR037104">
    <property type="entry name" value="Annexin_sf"/>
</dbReference>